<protein>
    <submittedName>
        <fullName evidence="2">PTS sugar transporter subunit IIA</fullName>
    </submittedName>
</protein>
<dbReference type="Proteomes" id="UP000617681">
    <property type="component" value="Chromosome"/>
</dbReference>
<dbReference type="Pfam" id="PF00359">
    <property type="entry name" value="PTS_EIIA_2"/>
    <property type="match status" value="1"/>
</dbReference>
<dbReference type="PANTHER" id="PTHR47738">
    <property type="entry name" value="PTS SYSTEM FRUCTOSE-LIKE EIIA COMPONENT-RELATED"/>
    <property type="match status" value="1"/>
</dbReference>
<dbReference type="SUPFAM" id="SSF55804">
    <property type="entry name" value="Phoshotransferase/anion transport protein"/>
    <property type="match status" value="1"/>
</dbReference>
<reference evidence="2" key="1">
    <citation type="submission" date="2021-02" db="EMBL/GenBank/DDBJ databases">
        <title>FDA dAtabase for Regulatory Grade micrObial Sequences (FDA-ARGOS): Supporting development and validation of Infectious Disease Dx tests.</title>
        <authorList>
            <person name="Sproer C."/>
            <person name="Gronow S."/>
            <person name="Severitt S."/>
            <person name="Schroder I."/>
            <person name="Tallon L."/>
            <person name="Sadzewicz L."/>
            <person name="Zhao X."/>
            <person name="Boylan J."/>
            <person name="Ott S."/>
            <person name="Bowen H."/>
            <person name="Vavikolanu K."/>
            <person name="Mehta A."/>
            <person name="Aluvathingal J."/>
            <person name="Nadendla S."/>
            <person name="Lowell S."/>
            <person name="Myers T."/>
            <person name="Yan Y."/>
            <person name="Sichtig H."/>
        </authorList>
    </citation>
    <scope>NUCLEOTIDE SEQUENCE</scope>
    <source>
        <strain evidence="2">FDAARGOS_1191</strain>
    </source>
</reference>
<evidence type="ECO:0000313" key="3">
    <source>
        <dbReference type="Proteomes" id="UP000617681"/>
    </source>
</evidence>
<name>A0AAX1L8H2_9CORY</name>
<organism evidence="2 3">
    <name type="scientific">Corynebacterium glucuronolyticum</name>
    <dbReference type="NCBI Taxonomy" id="39791"/>
    <lineage>
        <taxon>Bacteria</taxon>
        <taxon>Bacillati</taxon>
        <taxon>Actinomycetota</taxon>
        <taxon>Actinomycetes</taxon>
        <taxon>Mycobacteriales</taxon>
        <taxon>Corynebacteriaceae</taxon>
        <taxon>Corynebacterium</taxon>
    </lineage>
</organism>
<dbReference type="InterPro" id="IPR002178">
    <property type="entry name" value="PTS_EIIA_type-2_dom"/>
</dbReference>
<dbReference type="PANTHER" id="PTHR47738:SF3">
    <property type="entry name" value="PHOSPHOTRANSFERASE SYSTEM MANNITOL_FRUCTOSE-SPECIFIC IIA DOMAIN CONTAINING PROTEIN"/>
    <property type="match status" value="1"/>
</dbReference>
<sequence>MSESLSRELIRKELVQIDVEVEDQREYFDRTTDQLVKLGYARPSLKEAIVEREIKYPTALPTKPVPIAIPHSDIEHIIHPFIAVSRFASPIGWHEMGNPSSILQIKYAFMLGFNEKQGHVKLLQVLLKNFGRDEFIEGLRNAKTADELYEACIALDGLK</sequence>
<dbReference type="EMBL" id="CP069534">
    <property type="protein sequence ID" value="QRP70716.1"/>
    <property type="molecule type" value="Genomic_DNA"/>
</dbReference>
<keyword evidence="2" id="KW-0762">Sugar transport</keyword>
<dbReference type="PROSITE" id="PS51094">
    <property type="entry name" value="PTS_EIIA_TYPE_2"/>
    <property type="match status" value="1"/>
</dbReference>
<feature type="domain" description="PTS EIIA type-2" evidence="1">
    <location>
        <begin position="8"/>
        <end position="155"/>
    </location>
</feature>
<dbReference type="AlphaFoldDB" id="A0AAX1L8H2"/>
<dbReference type="Gene3D" id="3.40.930.10">
    <property type="entry name" value="Mannitol-specific EII, Chain A"/>
    <property type="match status" value="1"/>
</dbReference>
<dbReference type="InterPro" id="IPR016152">
    <property type="entry name" value="PTrfase/Anion_transptr"/>
</dbReference>
<proteinExistence type="predicted"/>
<evidence type="ECO:0000259" key="1">
    <source>
        <dbReference type="PROSITE" id="PS51094"/>
    </source>
</evidence>
<keyword evidence="2" id="KW-0813">Transport</keyword>
<gene>
    <name evidence="2" type="ORF">I6J21_00615</name>
</gene>
<dbReference type="InterPro" id="IPR051541">
    <property type="entry name" value="PTS_SugarTrans_NitroReg"/>
</dbReference>
<dbReference type="RefSeq" id="WP_005393010.1">
    <property type="nucleotide sequence ID" value="NZ_CP069534.1"/>
</dbReference>
<dbReference type="CDD" id="cd00211">
    <property type="entry name" value="PTS_IIA_fru"/>
    <property type="match status" value="1"/>
</dbReference>
<evidence type="ECO:0000313" key="2">
    <source>
        <dbReference type="EMBL" id="QRP70716.1"/>
    </source>
</evidence>
<accession>A0AAX1L8H2</accession>